<dbReference type="PANTHER" id="PTHR30346">
    <property type="entry name" value="TRANSCRIPTIONAL DUAL REGULATOR HCAR-RELATED"/>
    <property type="match status" value="1"/>
</dbReference>
<keyword evidence="3" id="KW-0238">DNA-binding</keyword>
<comment type="similarity">
    <text evidence="1">Belongs to the LysR transcriptional regulatory family.</text>
</comment>
<dbReference type="GO" id="GO:0032993">
    <property type="term" value="C:protein-DNA complex"/>
    <property type="evidence" value="ECO:0007669"/>
    <property type="project" value="TreeGrafter"/>
</dbReference>
<feature type="domain" description="HTH lysR-type" evidence="5">
    <location>
        <begin position="1"/>
        <end position="58"/>
    </location>
</feature>
<dbReference type="InterPro" id="IPR036388">
    <property type="entry name" value="WH-like_DNA-bd_sf"/>
</dbReference>
<evidence type="ECO:0000256" key="1">
    <source>
        <dbReference type="ARBA" id="ARBA00009437"/>
    </source>
</evidence>
<reference evidence="6 7" key="1">
    <citation type="submission" date="2021-03" db="EMBL/GenBank/DDBJ databases">
        <authorList>
            <person name="Shang D.-D."/>
            <person name="Du Z.-J."/>
            <person name="Chen G.-J."/>
        </authorList>
    </citation>
    <scope>NUCLEOTIDE SEQUENCE [LARGE SCALE GENOMIC DNA]</scope>
    <source>
        <strain evidence="6 7">F2608</strain>
    </source>
</reference>
<dbReference type="PROSITE" id="PS50931">
    <property type="entry name" value="HTH_LYSR"/>
    <property type="match status" value="1"/>
</dbReference>
<dbReference type="SUPFAM" id="SSF46785">
    <property type="entry name" value="Winged helix' DNA-binding domain"/>
    <property type="match status" value="1"/>
</dbReference>
<keyword evidence="7" id="KW-1185">Reference proteome</keyword>
<dbReference type="SUPFAM" id="SSF53850">
    <property type="entry name" value="Periplasmic binding protein-like II"/>
    <property type="match status" value="2"/>
</dbReference>
<evidence type="ECO:0000313" key="7">
    <source>
        <dbReference type="Proteomes" id="UP000664161"/>
    </source>
</evidence>
<dbReference type="Gene3D" id="3.40.190.10">
    <property type="entry name" value="Periplasmic binding protein-like II"/>
    <property type="match status" value="2"/>
</dbReference>
<dbReference type="InterPro" id="IPR036390">
    <property type="entry name" value="WH_DNA-bd_sf"/>
</dbReference>
<sequence>MDLKQLKAFIAIADLRSFSAAATQTGLSQPSLSRLLKQLETEMGVVLIDRYHRPLHLTDAGAFFYEKISAVLTEIETVTSMTQRLSMPSSTLNIGFVPSVLYGLLPDIIATLKQSNPDIDVNLKDISSYQQIDALKSGEIDIGFGRFAHQDPWIQQILLRHERYVVALPKAHPLAQVRAQRLIDLANNRLILYHQTHLPIATTVSKVSTDFSSSKPKLPASSASSPIDTDFAAQQRTSSDAQAPLGQNEPITEPLLHLFAQYGVSPFMTTTVSDLQVALGLVAAGEGITLVPASLSTVRTEQISYQRLIHENATSPIYLHTLKDCVHPSIPDLLTATYQVYEQRGITYRPQKFASMS</sequence>
<dbReference type="FunFam" id="1.10.10.10:FF:000001">
    <property type="entry name" value="LysR family transcriptional regulator"/>
    <property type="match status" value="1"/>
</dbReference>
<dbReference type="Proteomes" id="UP000664161">
    <property type="component" value="Unassembled WGS sequence"/>
</dbReference>
<dbReference type="Pfam" id="PF00126">
    <property type="entry name" value="HTH_1"/>
    <property type="match status" value="1"/>
</dbReference>
<evidence type="ECO:0000256" key="3">
    <source>
        <dbReference type="ARBA" id="ARBA00023125"/>
    </source>
</evidence>
<dbReference type="EMBL" id="JAGBKN010000014">
    <property type="protein sequence ID" value="MBO1517214.1"/>
    <property type="molecule type" value="Genomic_DNA"/>
</dbReference>
<dbReference type="GO" id="GO:0003677">
    <property type="term" value="F:DNA binding"/>
    <property type="evidence" value="ECO:0007669"/>
    <property type="project" value="UniProtKB-KW"/>
</dbReference>
<dbReference type="PANTHER" id="PTHR30346:SF17">
    <property type="entry name" value="LYSR FAMILY TRANSCRIPTIONAL REGULATOR"/>
    <property type="match status" value="1"/>
</dbReference>
<dbReference type="Pfam" id="PF03466">
    <property type="entry name" value="LysR_substrate"/>
    <property type="match status" value="2"/>
</dbReference>
<dbReference type="GO" id="GO:0003700">
    <property type="term" value="F:DNA-binding transcription factor activity"/>
    <property type="evidence" value="ECO:0007669"/>
    <property type="project" value="InterPro"/>
</dbReference>
<accession>A0AAW4IVL6</accession>
<evidence type="ECO:0000313" key="6">
    <source>
        <dbReference type="EMBL" id="MBO1517214.1"/>
    </source>
</evidence>
<name>A0AAW4IVL6_9GAMM</name>
<evidence type="ECO:0000256" key="2">
    <source>
        <dbReference type="ARBA" id="ARBA00023015"/>
    </source>
</evidence>
<evidence type="ECO:0000256" key="4">
    <source>
        <dbReference type="ARBA" id="ARBA00023163"/>
    </source>
</evidence>
<organism evidence="6 7">
    <name type="scientific">Psychrobacter halodurans</name>
    <dbReference type="NCBI Taxonomy" id="2818439"/>
    <lineage>
        <taxon>Bacteria</taxon>
        <taxon>Pseudomonadati</taxon>
        <taxon>Pseudomonadota</taxon>
        <taxon>Gammaproteobacteria</taxon>
        <taxon>Moraxellales</taxon>
        <taxon>Moraxellaceae</taxon>
        <taxon>Psychrobacter</taxon>
    </lineage>
</organism>
<dbReference type="RefSeq" id="WP_207969733.1">
    <property type="nucleotide sequence ID" value="NZ_JAGBKN010000014.1"/>
</dbReference>
<evidence type="ECO:0000259" key="5">
    <source>
        <dbReference type="PROSITE" id="PS50931"/>
    </source>
</evidence>
<keyword evidence="4" id="KW-0804">Transcription</keyword>
<protein>
    <submittedName>
        <fullName evidence="6">LysR family transcriptional regulator</fullName>
    </submittedName>
</protein>
<gene>
    <name evidence="6" type="ORF">J3491_07700</name>
</gene>
<dbReference type="InterPro" id="IPR000847">
    <property type="entry name" value="LysR_HTH_N"/>
</dbReference>
<comment type="caution">
    <text evidence="6">The sequence shown here is derived from an EMBL/GenBank/DDBJ whole genome shotgun (WGS) entry which is preliminary data.</text>
</comment>
<dbReference type="PRINTS" id="PR00039">
    <property type="entry name" value="HTHLYSR"/>
</dbReference>
<proteinExistence type="inferred from homology"/>
<keyword evidence="2" id="KW-0805">Transcription regulation</keyword>
<dbReference type="AlphaFoldDB" id="A0AAW4IVL6"/>
<dbReference type="InterPro" id="IPR005119">
    <property type="entry name" value="LysR_subst-bd"/>
</dbReference>
<dbReference type="Gene3D" id="1.10.10.10">
    <property type="entry name" value="Winged helix-like DNA-binding domain superfamily/Winged helix DNA-binding domain"/>
    <property type="match status" value="1"/>
</dbReference>